<dbReference type="InterPro" id="IPR005101">
    <property type="entry name" value="Cryptochr/Photolyase_FAD-bd"/>
</dbReference>
<evidence type="ECO:0000256" key="4">
    <source>
        <dbReference type="ARBA" id="ARBA00022827"/>
    </source>
</evidence>
<protein>
    <submittedName>
        <fullName evidence="6">FAD-binding domain-containing protein</fullName>
    </submittedName>
</protein>
<evidence type="ECO:0000256" key="1">
    <source>
        <dbReference type="ARBA" id="ARBA00001932"/>
    </source>
</evidence>
<dbReference type="Pfam" id="PF03441">
    <property type="entry name" value="FAD_binding_7"/>
    <property type="match status" value="1"/>
</dbReference>
<comment type="cofactor">
    <cofactor evidence="2">
        <name>FAD</name>
        <dbReference type="ChEBI" id="CHEBI:57692"/>
    </cofactor>
</comment>
<comment type="cofactor">
    <cofactor evidence="1">
        <name>(6R)-5,10-methylene-5,6,7,8-tetrahydrofolate</name>
        <dbReference type="ChEBI" id="CHEBI:15636"/>
    </cofactor>
</comment>
<organism evidence="6 7">
    <name type="scientific">Rhodoferax potami</name>
    <dbReference type="NCBI Taxonomy" id="3068338"/>
    <lineage>
        <taxon>Bacteria</taxon>
        <taxon>Pseudomonadati</taxon>
        <taxon>Pseudomonadota</taxon>
        <taxon>Betaproteobacteria</taxon>
        <taxon>Burkholderiales</taxon>
        <taxon>Comamonadaceae</taxon>
        <taxon>Rhodoferax</taxon>
    </lineage>
</organism>
<evidence type="ECO:0000259" key="5">
    <source>
        <dbReference type="PROSITE" id="PS51645"/>
    </source>
</evidence>
<keyword evidence="4" id="KW-0274">FAD</keyword>
<reference evidence="6 7" key="1">
    <citation type="submission" date="2023-08" db="EMBL/GenBank/DDBJ databases">
        <title>Rhodoferax potami sp. nov. and Rhodoferax mekongensis sp. nov., isolated from the Mekong River in Thailand.</title>
        <authorList>
            <person name="Kitikhun S."/>
            <person name="Charoenyingcharoen P."/>
            <person name="Siriarchawattana P."/>
            <person name="Likhitrattanapisal S."/>
            <person name="Nilsakha T."/>
            <person name="Chanpet A."/>
            <person name="Rattanawaree P."/>
            <person name="Ingsriswang S."/>
        </authorList>
    </citation>
    <scope>NUCLEOTIDE SEQUENCE [LARGE SCALE GENOMIC DNA]</scope>
    <source>
        <strain evidence="6 7">TBRC 17660</strain>
    </source>
</reference>
<dbReference type="PANTHER" id="PTHR11455">
    <property type="entry name" value="CRYPTOCHROME"/>
    <property type="match status" value="1"/>
</dbReference>
<dbReference type="SUPFAM" id="SSF52425">
    <property type="entry name" value="Cryptochrome/photolyase, N-terminal domain"/>
    <property type="match status" value="1"/>
</dbReference>
<dbReference type="InterPro" id="IPR014729">
    <property type="entry name" value="Rossmann-like_a/b/a_fold"/>
</dbReference>
<keyword evidence="3" id="KW-0285">Flavoprotein</keyword>
<dbReference type="RefSeq" id="WP_313875728.1">
    <property type="nucleotide sequence ID" value="NZ_JAVBIK010000001.1"/>
</dbReference>
<accession>A0ABU3KQL3</accession>
<dbReference type="Gene3D" id="1.25.40.80">
    <property type="match status" value="1"/>
</dbReference>
<dbReference type="Gene3D" id="3.40.50.620">
    <property type="entry name" value="HUPs"/>
    <property type="match status" value="1"/>
</dbReference>
<dbReference type="SUPFAM" id="SSF48173">
    <property type="entry name" value="Cryptochrome/photolyase FAD-binding domain"/>
    <property type="match status" value="1"/>
</dbReference>
<dbReference type="Proteomes" id="UP001321700">
    <property type="component" value="Unassembled WGS sequence"/>
</dbReference>
<dbReference type="PANTHER" id="PTHR11455:SF9">
    <property type="entry name" value="CRYPTOCHROME CIRCADIAN CLOCK 5 ISOFORM X1"/>
    <property type="match status" value="1"/>
</dbReference>
<dbReference type="Gene3D" id="1.10.579.10">
    <property type="entry name" value="DNA Cyclobutane Dipyrimidine Photolyase, subunit A, domain 3"/>
    <property type="match status" value="1"/>
</dbReference>
<proteinExistence type="predicted"/>
<evidence type="ECO:0000313" key="6">
    <source>
        <dbReference type="EMBL" id="MDT7520095.1"/>
    </source>
</evidence>
<comment type="caution">
    <text evidence="6">The sequence shown here is derived from an EMBL/GenBank/DDBJ whole genome shotgun (WGS) entry which is preliminary data.</text>
</comment>
<sequence length="514" mass="58229">MSYSVVWFKKDLRLHDHAALQQALATGPVLCVFCVEPHLWRQADASTQHYRFVIECLRDLWSELRSVGLKLHVVTADAPDFLARLFAASPFIRLYSHQETGNGASFQRDIAVARWCRANGVAWHEVPQFGVQRGSANRDAWSRHWHGHMSLPQSTLPTASAHATVPLPWVEPPPPDALTLNLQQPDKPRRQAGGRAIGLQVLRSFIADRSRQYRGGISSPLRAVDACSRLSPYLTWGCLSVREVWQAVQYRRASEAPPAPKHLAGLNAFGSRLHWHCHFIQKLESEPGIEFHNMHRGYDGLRESEHKPEHFAALVSGRTGWPLVDACVAMLRETGWVNFRMRAMLVSVAAYPLWLHWRPVGEWLATEFLDYEPGIHWSQMQMQSGTTGINTARIYNPIKQARDQDPEGRFVREWLPAMRKVPDTWLFEPWRMPAEMQLRCGLRVGGPDADIPTPLVDLERATRLAKIRLFALRAQPEVKAAKAAIVRQHGSRTFVRKRAGKAPPVAVPAQLELL</sequence>
<dbReference type="Pfam" id="PF00875">
    <property type="entry name" value="DNA_photolyase"/>
    <property type="match status" value="1"/>
</dbReference>
<evidence type="ECO:0000256" key="3">
    <source>
        <dbReference type="ARBA" id="ARBA00022630"/>
    </source>
</evidence>
<dbReference type="InterPro" id="IPR036155">
    <property type="entry name" value="Crypto/Photolyase_N_sf"/>
</dbReference>
<dbReference type="EMBL" id="JAVBIK010000001">
    <property type="protein sequence ID" value="MDT7520095.1"/>
    <property type="molecule type" value="Genomic_DNA"/>
</dbReference>
<feature type="domain" description="Photolyase/cryptochrome alpha/beta" evidence="5">
    <location>
        <begin position="2"/>
        <end position="131"/>
    </location>
</feature>
<dbReference type="InterPro" id="IPR002081">
    <property type="entry name" value="Cryptochrome/DNA_photolyase_1"/>
</dbReference>
<dbReference type="InterPro" id="IPR036134">
    <property type="entry name" value="Crypto/Photolyase_FAD-like_sf"/>
</dbReference>
<evidence type="ECO:0000256" key="2">
    <source>
        <dbReference type="ARBA" id="ARBA00001974"/>
    </source>
</evidence>
<dbReference type="InterPro" id="IPR006050">
    <property type="entry name" value="DNA_photolyase_N"/>
</dbReference>
<gene>
    <name evidence="6" type="ORF">RAE19_15505</name>
</gene>
<evidence type="ECO:0000313" key="7">
    <source>
        <dbReference type="Proteomes" id="UP001321700"/>
    </source>
</evidence>
<dbReference type="PROSITE" id="PS51645">
    <property type="entry name" value="PHR_CRY_ALPHA_BETA"/>
    <property type="match status" value="1"/>
</dbReference>
<keyword evidence="7" id="KW-1185">Reference proteome</keyword>
<name>A0ABU3KQL3_9BURK</name>